<evidence type="ECO:0000256" key="2">
    <source>
        <dbReference type="ARBA" id="ARBA00022487"/>
    </source>
</evidence>
<evidence type="ECO:0000256" key="1">
    <source>
        <dbReference type="ARBA" id="ARBA00005964"/>
    </source>
</evidence>
<dbReference type="PROSITE" id="PS00941">
    <property type="entry name" value="CARBOXYLESTERASE_B_2"/>
    <property type="match status" value="1"/>
</dbReference>
<keyword evidence="3 4" id="KW-0378">Hydrolase</keyword>
<sequence>MPTGRVISLPNYGKVKCGKITKAESCSVEVENYFGIPFAKPPIGKLRFSAPQRAEPWAGILCEKSVKKIPLQSVGSLNLSSNFRISKNIFSQKNATEDCLYLSIYAPSIRKSHPLPVMVWFYGGSFQMGPSVKFDATALAAMNEVIVVVPNYRVGIFGFLSLGHETECKGNMGLLDQLESLKWVKENIEYFGGDKNNVTIFGESAGGISVHMHMMSPLSAGYFHKAISHSGTANMPAVFAPPVNDQQRIVTKLLESLNIKETDPSLVLHQLQNLPADQLVDYNAVQFRFGWYPTFDNHFFKTSPEMATVAKVPFLLGCNSDEGGWLMALTTPNFISGLSKQEFSHYARILLRKYDKYLMQTIDYNKALPVLIMSLYGRMMGDCIFVNRIIQTSQANSDKGVDTFLYFMSHPPLHKHARLPDHIGTDHADDIPFTFGLPFLPNSLKSGYRFSADEAKLSKNMMTFFTNFAKTGNPNKPLPLETEWPLYNSESRKHVEFTVPSIKVGSNLGQDKLHLYNKKLAKL</sequence>
<evidence type="ECO:0000259" key="5">
    <source>
        <dbReference type="Pfam" id="PF00135"/>
    </source>
</evidence>
<reference evidence="7" key="1">
    <citation type="journal article" date="2002" name="Science">
        <title>The draft genome of Ciona intestinalis: insights into chordate and vertebrate origins.</title>
        <authorList>
            <person name="Dehal P."/>
            <person name="Satou Y."/>
            <person name="Campbell R.K."/>
            <person name="Chapman J."/>
            <person name="Degnan B."/>
            <person name="De Tomaso A."/>
            <person name="Davidson B."/>
            <person name="Di Gregorio A."/>
            <person name="Gelpke M."/>
            <person name="Goodstein D.M."/>
            <person name="Harafuji N."/>
            <person name="Hastings K.E."/>
            <person name="Ho I."/>
            <person name="Hotta K."/>
            <person name="Huang W."/>
            <person name="Kawashima T."/>
            <person name="Lemaire P."/>
            <person name="Martinez D."/>
            <person name="Meinertzhagen I.A."/>
            <person name="Necula S."/>
            <person name="Nonaka M."/>
            <person name="Putnam N."/>
            <person name="Rash S."/>
            <person name="Saiga H."/>
            <person name="Satake M."/>
            <person name="Terry A."/>
            <person name="Yamada L."/>
            <person name="Wang H.G."/>
            <person name="Awazu S."/>
            <person name="Azumi K."/>
            <person name="Boore J."/>
            <person name="Branno M."/>
            <person name="Chin-Bow S."/>
            <person name="DeSantis R."/>
            <person name="Doyle S."/>
            <person name="Francino P."/>
            <person name="Keys D.N."/>
            <person name="Haga S."/>
            <person name="Hayashi H."/>
            <person name="Hino K."/>
            <person name="Imai K.S."/>
            <person name="Inaba K."/>
            <person name="Kano S."/>
            <person name="Kobayashi K."/>
            <person name="Kobayashi M."/>
            <person name="Lee B.I."/>
            <person name="Makabe K.W."/>
            <person name="Manohar C."/>
            <person name="Matassi G."/>
            <person name="Medina M."/>
            <person name="Mochizuki Y."/>
            <person name="Mount S."/>
            <person name="Morishita T."/>
            <person name="Miura S."/>
            <person name="Nakayama A."/>
            <person name="Nishizaka S."/>
            <person name="Nomoto H."/>
            <person name="Ohta F."/>
            <person name="Oishi K."/>
            <person name="Rigoutsos I."/>
            <person name="Sano M."/>
            <person name="Sasaki A."/>
            <person name="Sasakura Y."/>
            <person name="Shoguchi E."/>
            <person name="Shin-i T."/>
            <person name="Spagnuolo A."/>
            <person name="Stainier D."/>
            <person name="Suzuki M.M."/>
            <person name="Tassy O."/>
            <person name="Takatori N."/>
            <person name="Tokuoka M."/>
            <person name="Yagi K."/>
            <person name="Yoshizaki F."/>
            <person name="Wada S."/>
            <person name="Zhang C."/>
            <person name="Hyatt P.D."/>
            <person name="Larimer F."/>
            <person name="Detter C."/>
            <person name="Doggett N."/>
            <person name="Glavina T."/>
            <person name="Hawkins T."/>
            <person name="Richardson P."/>
            <person name="Lucas S."/>
            <person name="Kohara Y."/>
            <person name="Levine M."/>
            <person name="Satoh N."/>
            <person name="Rokhsar D.S."/>
        </authorList>
    </citation>
    <scope>NUCLEOTIDE SEQUENCE [LARGE SCALE GENOMIC DNA]</scope>
</reference>
<evidence type="ECO:0000313" key="7">
    <source>
        <dbReference type="Proteomes" id="UP000008144"/>
    </source>
</evidence>
<reference evidence="6" key="4">
    <citation type="submission" date="2025-09" db="UniProtKB">
        <authorList>
            <consortium name="Ensembl"/>
        </authorList>
    </citation>
    <scope>IDENTIFICATION</scope>
</reference>
<dbReference type="GeneTree" id="ENSGT00940000164234"/>
<reference evidence="6" key="2">
    <citation type="journal article" date="2008" name="Genome Biol.">
        <title>Improved genome assembly and evidence-based global gene model set for the chordate Ciona intestinalis: new insight into intron and operon populations.</title>
        <authorList>
            <person name="Satou Y."/>
            <person name="Mineta K."/>
            <person name="Ogasawara M."/>
            <person name="Sasakura Y."/>
            <person name="Shoguchi E."/>
            <person name="Ueno K."/>
            <person name="Yamada L."/>
            <person name="Matsumoto J."/>
            <person name="Wasserscheid J."/>
            <person name="Dewar K."/>
            <person name="Wiley G.B."/>
            <person name="Macmil S.L."/>
            <person name="Roe B.A."/>
            <person name="Zeller R.W."/>
            <person name="Hastings K.E."/>
            <person name="Lemaire P."/>
            <person name="Lindquist E."/>
            <person name="Endo T."/>
            <person name="Hotta K."/>
            <person name="Inaba K."/>
        </authorList>
    </citation>
    <scope>NUCLEOTIDE SEQUENCE [LARGE SCALE GENOMIC DNA]</scope>
    <source>
        <strain evidence="6">wild type</strain>
    </source>
</reference>
<dbReference type="Ensembl" id="ENSCINT00000036339.1">
    <property type="protein sequence ID" value="ENSCINP00000034802.1"/>
    <property type="gene ID" value="ENSCING00000019431.1"/>
</dbReference>
<dbReference type="FunFam" id="3.40.50.1820:FF:000580">
    <property type="entry name" value="Carboxylic ester hydrolase"/>
    <property type="match status" value="1"/>
</dbReference>
<dbReference type="OMA" id="LGHETEC"/>
<dbReference type="Gene3D" id="3.40.50.1820">
    <property type="entry name" value="alpha/beta hydrolase"/>
    <property type="match status" value="1"/>
</dbReference>
<keyword evidence="2" id="KW-0719">Serine esterase</keyword>
<evidence type="ECO:0000256" key="3">
    <source>
        <dbReference type="ARBA" id="ARBA00022801"/>
    </source>
</evidence>
<dbReference type="PANTHER" id="PTHR43918">
    <property type="entry name" value="ACETYLCHOLINESTERASE"/>
    <property type="match status" value="1"/>
</dbReference>
<name>H2XYR8_CIOIN</name>
<proteinExistence type="inferred from homology"/>
<comment type="similarity">
    <text evidence="1 4">Belongs to the type-B carboxylesterase/lipase family.</text>
</comment>
<keyword evidence="7" id="KW-1185">Reference proteome</keyword>
<dbReference type="EMBL" id="EAAA01000753">
    <property type="status" value="NOT_ANNOTATED_CDS"/>
    <property type="molecule type" value="Genomic_DNA"/>
</dbReference>
<dbReference type="InParanoid" id="H2XYR8"/>
<dbReference type="FunCoup" id="H2XYR8">
    <property type="interactions" value="3"/>
</dbReference>
<dbReference type="SUPFAM" id="SSF53474">
    <property type="entry name" value="alpha/beta-Hydrolases"/>
    <property type="match status" value="1"/>
</dbReference>
<evidence type="ECO:0000256" key="4">
    <source>
        <dbReference type="RuleBase" id="RU361235"/>
    </source>
</evidence>
<organism evidence="6 7">
    <name type="scientific">Ciona intestinalis</name>
    <name type="common">Transparent sea squirt</name>
    <name type="synonym">Ascidia intestinalis</name>
    <dbReference type="NCBI Taxonomy" id="7719"/>
    <lineage>
        <taxon>Eukaryota</taxon>
        <taxon>Metazoa</taxon>
        <taxon>Chordata</taxon>
        <taxon>Tunicata</taxon>
        <taxon>Ascidiacea</taxon>
        <taxon>Phlebobranchia</taxon>
        <taxon>Cionidae</taxon>
        <taxon>Ciona</taxon>
    </lineage>
</organism>
<feature type="domain" description="Carboxylesterase type B" evidence="5">
    <location>
        <begin position="12"/>
        <end position="512"/>
    </location>
</feature>
<dbReference type="InterPro" id="IPR050654">
    <property type="entry name" value="AChE-related_enzymes"/>
</dbReference>
<dbReference type="InterPro" id="IPR029058">
    <property type="entry name" value="AB_hydrolase_fold"/>
</dbReference>
<dbReference type="AlphaFoldDB" id="H2XYR8"/>
<dbReference type="InterPro" id="IPR019826">
    <property type="entry name" value="Carboxylesterase_B_AS"/>
</dbReference>
<protein>
    <recommendedName>
        <fullName evidence="4">Carboxylic ester hydrolase</fullName>
        <ecNumber evidence="4">3.1.1.-</ecNumber>
    </recommendedName>
</protein>
<dbReference type="GO" id="GO:0052689">
    <property type="term" value="F:carboxylic ester hydrolase activity"/>
    <property type="evidence" value="ECO:0007669"/>
    <property type="project" value="UniProtKB-KW"/>
</dbReference>
<dbReference type="Pfam" id="PF00135">
    <property type="entry name" value="COesterase"/>
    <property type="match status" value="1"/>
</dbReference>
<reference evidence="6" key="3">
    <citation type="submission" date="2025-08" db="UniProtKB">
        <authorList>
            <consortium name="Ensembl"/>
        </authorList>
    </citation>
    <scope>IDENTIFICATION</scope>
</reference>
<accession>H2XYR8</accession>
<dbReference type="InterPro" id="IPR019819">
    <property type="entry name" value="Carboxylesterase_B_CS"/>
</dbReference>
<evidence type="ECO:0000313" key="6">
    <source>
        <dbReference type="Ensembl" id="ENSCINP00000034802.1"/>
    </source>
</evidence>
<dbReference type="InterPro" id="IPR002018">
    <property type="entry name" value="CarbesteraseB"/>
</dbReference>
<dbReference type="PANTHER" id="PTHR43918:SF4">
    <property type="entry name" value="CARBOXYLIC ESTER HYDROLASE"/>
    <property type="match status" value="1"/>
</dbReference>
<dbReference type="Proteomes" id="UP000008144">
    <property type="component" value="Chromosome 11"/>
</dbReference>
<dbReference type="PROSITE" id="PS00122">
    <property type="entry name" value="CARBOXYLESTERASE_B_1"/>
    <property type="match status" value="1"/>
</dbReference>
<dbReference type="ESTHER" id="cioin-141645">
    <property type="family name" value="Carb_B_Chordata"/>
</dbReference>
<dbReference type="EC" id="3.1.1.-" evidence="4"/>